<feature type="compositionally biased region" description="Basic and acidic residues" evidence="1">
    <location>
        <begin position="66"/>
        <end position="75"/>
    </location>
</feature>
<evidence type="ECO:0000256" key="1">
    <source>
        <dbReference type="SAM" id="MobiDB-lite"/>
    </source>
</evidence>
<feature type="region of interest" description="Disordered" evidence="1">
    <location>
        <begin position="53"/>
        <end position="182"/>
    </location>
</feature>
<gene>
    <name evidence="2" type="ORF">SCF082_LOCUS44974</name>
</gene>
<keyword evidence="3" id="KW-1185">Reference proteome</keyword>
<feature type="region of interest" description="Disordered" evidence="1">
    <location>
        <begin position="209"/>
        <end position="665"/>
    </location>
</feature>
<feature type="compositionally biased region" description="Basic and acidic residues" evidence="1">
    <location>
        <begin position="288"/>
        <end position="300"/>
    </location>
</feature>
<sequence length="796" mass="88914">MDGYAVGPLDNRGVSGKLFAIPFELHEDVSQNKSWQKFHSIFVRPPFSVADASQTKSSTMASSDQEWTKVEDMRQSRMGPSGLRGCERHQGEKSSDESMAETEVYVSDEGRWKKASEVFPDHPGARHSCDTRSSSHDPKHSGSRCSRCQRCSRCASEKREAGKRESQRGSQGGYRRTLPPSVCRMSCDVNDFEGIEGVEGGDRRSVARKSLEGDVRQSVAMRKSDREEEGDLRRASAMTRSDDGGEVYSIHDEGARRSTVRMSSALGEGRRETAGGDGIRRSLAHRATFRDEHSNGDLRRSIASHKSHSGDESGELHRSDGSEGDARRSTVNRASYTSRDEDGDARRSTVNRASYLSRDEDGDGPRSTVNRASYVSRDARRSTVNRASYVSRDEGGDVARGSVATRKSYSQVAEGDARRSTRSTINRASYVSRDEEGDIASRKSYDAGIEDEGARRSMADRKSYDLGRDSQGDGTRRSTVNRASYVSRDDEGAMRRSIASRKSYNAGFEDNEGVRRSTRSSAMDDFGDIRQSVATRKSYVDPEEEGDVRRSTVNRLSSASREAESGSLNRSSYGREEESALRRSELRRSYEEGDGLRSSVAYPRPSDAGVPRLSRQSEGGDLRSLGRRASQEGPRLSREERRSRLSGSEQRMLSQPPAPEDSESDLLVENGFRRKSEVTGPKPRASILTLELDADNVEEMKSIVWKFTERGAVVKVINKNCPEAVPESLRAGDLLTFINEECVLEQPKAFIQQAWKEQQLEDRYVVLRFKPVEREAGKLWARRLDGPFYFQWPPSR</sequence>
<protein>
    <recommendedName>
        <fullName evidence="4">PDZ domain-containing protein</fullName>
    </recommendedName>
</protein>
<evidence type="ECO:0000313" key="2">
    <source>
        <dbReference type="EMBL" id="CAK9095761.1"/>
    </source>
</evidence>
<dbReference type="EMBL" id="CAXAMM010040840">
    <property type="protein sequence ID" value="CAK9095761.1"/>
    <property type="molecule type" value="Genomic_DNA"/>
</dbReference>
<name>A0ABP0R5B4_9DINO</name>
<feature type="compositionally biased region" description="Basic and acidic residues" evidence="1">
    <location>
        <begin position="338"/>
        <end position="347"/>
    </location>
</feature>
<comment type="caution">
    <text evidence="2">The sequence shown here is derived from an EMBL/GenBank/DDBJ whole genome shotgun (WGS) entry which is preliminary data.</text>
</comment>
<reference evidence="2 3" key="1">
    <citation type="submission" date="2024-02" db="EMBL/GenBank/DDBJ databases">
        <authorList>
            <person name="Chen Y."/>
            <person name="Shah S."/>
            <person name="Dougan E. K."/>
            <person name="Thang M."/>
            <person name="Chan C."/>
        </authorList>
    </citation>
    <scope>NUCLEOTIDE SEQUENCE [LARGE SCALE GENOMIC DNA]</scope>
</reference>
<feature type="compositionally biased region" description="Polar residues" evidence="1">
    <location>
        <begin position="53"/>
        <end position="65"/>
    </location>
</feature>
<feature type="compositionally biased region" description="Basic and acidic residues" evidence="1">
    <location>
        <begin position="155"/>
        <end position="167"/>
    </location>
</feature>
<organism evidence="2 3">
    <name type="scientific">Durusdinium trenchii</name>
    <dbReference type="NCBI Taxonomy" id="1381693"/>
    <lineage>
        <taxon>Eukaryota</taxon>
        <taxon>Sar</taxon>
        <taxon>Alveolata</taxon>
        <taxon>Dinophyceae</taxon>
        <taxon>Suessiales</taxon>
        <taxon>Symbiodiniaceae</taxon>
        <taxon>Durusdinium</taxon>
    </lineage>
</organism>
<feature type="compositionally biased region" description="Basic and acidic residues" evidence="1">
    <location>
        <begin position="108"/>
        <end position="140"/>
    </location>
</feature>
<feature type="compositionally biased region" description="Basic and acidic residues" evidence="1">
    <location>
        <begin position="268"/>
        <end position="280"/>
    </location>
</feature>
<evidence type="ECO:0008006" key="4">
    <source>
        <dbReference type="Google" id="ProtNLM"/>
    </source>
</evidence>
<feature type="compositionally biased region" description="Basic and acidic residues" evidence="1">
    <location>
        <begin position="222"/>
        <end position="234"/>
    </location>
</feature>
<feature type="compositionally biased region" description="Basic and acidic residues" evidence="1">
    <location>
        <begin position="573"/>
        <end position="595"/>
    </location>
</feature>
<feature type="compositionally biased region" description="Basic and acidic residues" evidence="1">
    <location>
        <begin position="452"/>
        <end position="476"/>
    </location>
</feature>
<proteinExistence type="predicted"/>
<accession>A0ABP0R5B4</accession>
<feature type="compositionally biased region" description="Polar residues" evidence="1">
    <location>
        <begin position="551"/>
        <end position="572"/>
    </location>
</feature>
<dbReference type="Proteomes" id="UP001642464">
    <property type="component" value="Unassembled WGS sequence"/>
</dbReference>
<evidence type="ECO:0000313" key="3">
    <source>
        <dbReference type="Proteomes" id="UP001642464"/>
    </source>
</evidence>
<feature type="compositionally biased region" description="Basic and acidic residues" evidence="1">
    <location>
        <begin position="85"/>
        <end position="96"/>
    </location>
</feature>
<feature type="compositionally biased region" description="Basic and acidic residues" evidence="1">
    <location>
        <begin position="308"/>
        <end position="328"/>
    </location>
</feature>